<dbReference type="Pfam" id="PF22640">
    <property type="entry name" value="ManC_GMP_beta-helix"/>
    <property type="match status" value="1"/>
</dbReference>
<dbReference type="InterPro" id="IPR011051">
    <property type="entry name" value="RmlC_Cupin_sf"/>
</dbReference>
<dbReference type="Pfam" id="PF00483">
    <property type="entry name" value="NTP_transferase"/>
    <property type="match status" value="1"/>
</dbReference>
<dbReference type="EC" id="2.7.7.13" evidence="2"/>
<dbReference type="FunFam" id="3.90.550.10:FF:000046">
    <property type="entry name" value="Mannose-1-phosphate guanylyltransferase (GDP)"/>
    <property type="match status" value="1"/>
</dbReference>
<evidence type="ECO:0000256" key="7">
    <source>
        <dbReference type="ARBA" id="ARBA00047343"/>
    </source>
</evidence>
<dbReference type="EMBL" id="CP000463">
    <property type="protein sequence ID" value="ABJ07427.1"/>
    <property type="molecule type" value="Genomic_DNA"/>
</dbReference>
<evidence type="ECO:0000256" key="6">
    <source>
        <dbReference type="ARBA" id="ARBA00023134"/>
    </source>
</evidence>
<dbReference type="InterPro" id="IPR006375">
    <property type="entry name" value="Man1P_GuaTrfase/Man6P_Isoase"/>
</dbReference>
<organism evidence="12">
    <name type="scientific">Rhodopseudomonas palustris (strain BisA53)</name>
    <dbReference type="NCBI Taxonomy" id="316055"/>
    <lineage>
        <taxon>Bacteria</taxon>
        <taxon>Pseudomonadati</taxon>
        <taxon>Pseudomonadota</taxon>
        <taxon>Alphaproteobacteria</taxon>
        <taxon>Hyphomicrobiales</taxon>
        <taxon>Nitrobacteraceae</taxon>
        <taxon>Rhodopseudomonas</taxon>
    </lineage>
</organism>
<evidence type="ECO:0000256" key="2">
    <source>
        <dbReference type="ARBA" id="ARBA00012387"/>
    </source>
</evidence>
<dbReference type="AlphaFoldDB" id="Q07KV7"/>
<feature type="domain" description="MannoseP isomerase/GMP-like beta-helix" evidence="11">
    <location>
        <begin position="308"/>
        <end position="359"/>
    </location>
</feature>
<dbReference type="InterPro" id="IPR054566">
    <property type="entry name" value="ManC/GMP-like_b-helix"/>
</dbReference>
<name>Q07KV7_RHOP5</name>
<dbReference type="InterPro" id="IPR029044">
    <property type="entry name" value="Nucleotide-diphossugar_trans"/>
</dbReference>
<dbReference type="Gene3D" id="2.60.120.10">
    <property type="entry name" value="Jelly Rolls"/>
    <property type="match status" value="1"/>
</dbReference>
<dbReference type="eggNOG" id="COG0662">
    <property type="taxonomic scope" value="Bacteria"/>
</dbReference>
<dbReference type="GO" id="GO:0000271">
    <property type="term" value="P:polysaccharide biosynthetic process"/>
    <property type="evidence" value="ECO:0007669"/>
    <property type="project" value="InterPro"/>
</dbReference>
<dbReference type="Gene3D" id="3.90.550.10">
    <property type="entry name" value="Spore Coat Polysaccharide Biosynthesis Protein SpsA, Chain A"/>
    <property type="match status" value="1"/>
</dbReference>
<dbReference type="PANTHER" id="PTHR46390">
    <property type="entry name" value="MANNOSE-1-PHOSPHATE GUANYLYLTRANSFERASE"/>
    <property type="match status" value="1"/>
</dbReference>
<evidence type="ECO:0000313" key="12">
    <source>
        <dbReference type="EMBL" id="ABJ07427.1"/>
    </source>
</evidence>
<dbReference type="InterPro" id="IPR049577">
    <property type="entry name" value="GMPP_N"/>
</dbReference>
<evidence type="ECO:0000259" key="11">
    <source>
        <dbReference type="Pfam" id="PF22640"/>
    </source>
</evidence>
<keyword evidence="5" id="KW-0547">Nucleotide-binding</keyword>
<keyword evidence="3 12" id="KW-0808">Transferase</keyword>
<reference evidence="12" key="1">
    <citation type="submission" date="2006-09" db="EMBL/GenBank/DDBJ databases">
        <title>Complete sequence of Rhodopseudomonas palustris BisA53.</title>
        <authorList>
            <consortium name="US DOE Joint Genome Institute"/>
            <person name="Copeland A."/>
            <person name="Lucas S."/>
            <person name="Lapidus A."/>
            <person name="Barry K."/>
            <person name="Detter J.C."/>
            <person name="Glavina del Rio T."/>
            <person name="Hammon N."/>
            <person name="Israni S."/>
            <person name="Dalin E."/>
            <person name="Tice H."/>
            <person name="Pitluck S."/>
            <person name="Chain P."/>
            <person name="Malfatti S."/>
            <person name="Shin M."/>
            <person name="Vergez L."/>
            <person name="Schmutz J."/>
            <person name="Larimer F."/>
            <person name="Land M."/>
            <person name="Hauser L."/>
            <person name="Pelletier D.A."/>
            <person name="Kyrpides N."/>
            <person name="Kim E."/>
            <person name="Harwood C.S."/>
            <person name="Oda Y."/>
            <person name="Richardson P."/>
        </authorList>
    </citation>
    <scope>NUCLEOTIDE SEQUENCE [LARGE SCALE GENOMIC DNA]</scope>
    <source>
        <strain evidence="12">BisA53</strain>
    </source>
</reference>
<evidence type="ECO:0000256" key="1">
    <source>
        <dbReference type="ARBA" id="ARBA00006115"/>
    </source>
</evidence>
<dbReference type="NCBIfam" id="TIGR01479">
    <property type="entry name" value="GMP_PMI"/>
    <property type="match status" value="1"/>
</dbReference>
<feature type="domain" description="Mannose-6-phosphate isomerase type II C-terminal" evidence="10">
    <location>
        <begin position="364"/>
        <end position="478"/>
    </location>
</feature>
<proteinExistence type="inferred from homology"/>
<dbReference type="InterPro" id="IPR014710">
    <property type="entry name" value="RmlC-like_jellyroll"/>
</dbReference>
<keyword evidence="6" id="KW-0342">GTP-binding</keyword>
<dbReference type="GO" id="GO:0005525">
    <property type="term" value="F:GTP binding"/>
    <property type="evidence" value="ECO:0007669"/>
    <property type="project" value="UniProtKB-KW"/>
</dbReference>
<dbReference type="SUPFAM" id="SSF53448">
    <property type="entry name" value="Nucleotide-diphospho-sugar transferases"/>
    <property type="match status" value="1"/>
</dbReference>
<dbReference type="GO" id="GO:0009298">
    <property type="term" value="P:GDP-mannose biosynthetic process"/>
    <property type="evidence" value="ECO:0007669"/>
    <property type="project" value="TreeGrafter"/>
</dbReference>
<dbReference type="InterPro" id="IPR005835">
    <property type="entry name" value="NTP_transferase_dom"/>
</dbReference>
<evidence type="ECO:0000256" key="3">
    <source>
        <dbReference type="ARBA" id="ARBA00022679"/>
    </source>
</evidence>
<comment type="catalytic activity">
    <reaction evidence="7">
        <text>alpha-D-mannose 1-phosphate + GTP + H(+) = GDP-alpha-D-mannose + diphosphate</text>
        <dbReference type="Rhea" id="RHEA:15229"/>
        <dbReference type="ChEBI" id="CHEBI:15378"/>
        <dbReference type="ChEBI" id="CHEBI:33019"/>
        <dbReference type="ChEBI" id="CHEBI:37565"/>
        <dbReference type="ChEBI" id="CHEBI:57527"/>
        <dbReference type="ChEBI" id="CHEBI:58409"/>
        <dbReference type="EC" id="2.7.7.13"/>
    </reaction>
</comment>
<dbReference type="InterPro" id="IPR051161">
    <property type="entry name" value="Mannose-6P_isomerase_type2"/>
</dbReference>
<dbReference type="OrthoDB" id="9806359at2"/>
<keyword evidence="4 12" id="KW-0548">Nucleotidyltransferase</keyword>
<evidence type="ECO:0000256" key="4">
    <source>
        <dbReference type="ARBA" id="ARBA00022695"/>
    </source>
</evidence>
<protein>
    <recommendedName>
        <fullName evidence="2">mannose-1-phosphate guanylyltransferase</fullName>
        <ecNumber evidence="2">2.7.7.13</ecNumber>
    </recommendedName>
</protein>
<accession>Q07KV7</accession>
<dbReference type="KEGG" id="rpe:RPE_3497"/>
<dbReference type="HOGENOM" id="CLU_035527_1_0_5"/>
<comment type="similarity">
    <text evidence="1 8">Belongs to the mannose-6-phosphate isomerase type 2 family.</text>
</comment>
<dbReference type="eggNOG" id="COG0836">
    <property type="taxonomic scope" value="Bacteria"/>
</dbReference>
<dbReference type="CDD" id="cd02213">
    <property type="entry name" value="cupin_PMI_typeII_C"/>
    <property type="match status" value="1"/>
</dbReference>
<dbReference type="GO" id="GO:0004475">
    <property type="term" value="F:mannose-1-phosphate guanylyltransferase (GTP) activity"/>
    <property type="evidence" value="ECO:0007669"/>
    <property type="project" value="UniProtKB-EC"/>
</dbReference>
<evidence type="ECO:0000259" key="10">
    <source>
        <dbReference type="Pfam" id="PF01050"/>
    </source>
</evidence>
<dbReference type="FunFam" id="2.60.120.10:FF:000032">
    <property type="entry name" value="Mannose-1-phosphate guanylyltransferase/mannose-6-phosphate isomerase"/>
    <property type="match status" value="1"/>
</dbReference>
<dbReference type="PANTHER" id="PTHR46390:SF1">
    <property type="entry name" value="MANNOSE-1-PHOSPHATE GUANYLYLTRANSFERASE"/>
    <property type="match status" value="1"/>
</dbReference>
<sequence length="483" mass="52224">MNQQYSPVASILPTASVTPIRPVILCGGAGSRLWPVSRDTMPKQFAPLLGAKSTFQQTAVRMNRPGFGRPLVVTNHAHQIFAQRQMLEAEIVADYLIEPSRRDSGPAIVAACLAAAREHPEALVLVQASDHVIADAEAFLHAVLAGIPAAAAGRLVTFGITPSRAETGYGYIEPGEPVEGDAAAVQRFAEKPCADVAAQYVKAGMLWNSGNFLFRAASLVDEFRRFDPSTVAAVEDALAGAKAERAVSTLGPRYADATPVSIDYAVMERTDKAAVVAVSCGWSDVGTWDSLWDICPRDARGNVVSGEVELLDSSGCLVSSTGPLTSVVGLRDVVVVANDDAVLVAERHRSGEVKTLVEQMRRNGRAQADAHAKAHRPWGWYQVTDEGLDFKVKRITVNPGGRLSLQKHRFRAEHWVVVSGKATVTVEDKVETLHPNRHVHIPLGAVHRLENFGDVPVELVEVQCGSYLGEDDIVRLEDVYHRT</sequence>
<evidence type="ECO:0000256" key="5">
    <source>
        <dbReference type="ARBA" id="ARBA00022741"/>
    </source>
</evidence>
<evidence type="ECO:0000259" key="9">
    <source>
        <dbReference type="Pfam" id="PF00483"/>
    </source>
</evidence>
<evidence type="ECO:0000256" key="8">
    <source>
        <dbReference type="RuleBase" id="RU004190"/>
    </source>
</evidence>
<dbReference type="InterPro" id="IPR001538">
    <property type="entry name" value="Man6P_isomerase-2_C"/>
</dbReference>
<dbReference type="SUPFAM" id="SSF51182">
    <property type="entry name" value="RmlC-like cupins"/>
    <property type="match status" value="1"/>
</dbReference>
<dbReference type="CDD" id="cd02509">
    <property type="entry name" value="GDP-M1P_Guanylyltransferase"/>
    <property type="match status" value="1"/>
</dbReference>
<gene>
    <name evidence="12" type="ordered locus">RPE_3497</name>
</gene>
<dbReference type="Pfam" id="PF01050">
    <property type="entry name" value="MannoseP_isomer"/>
    <property type="match status" value="1"/>
</dbReference>
<feature type="domain" description="Nucleotidyl transferase" evidence="9">
    <location>
        <begin position="22"/>
        <end position="297"/>
    </location>
</feature>
<dbReference type="STRING" id="316055.RPE_3497"/>